<keyword evidence="2" id="KW-0238">DNA-binding</keyword>
<reference evidence="6" key="1">
    <citation type="submission" date="2021-11" db="EMBL/GenBank/DDBJ databases">
        <authorList>
            <person name="Qingchun L."/>
            <person name="Dong Z."/>
            <person name="Zongwei Q."/>
            <person name="Jia Z."/>
            <person name="Duotao L."/>
        </authorList>
    </citation>
    <scope>NUCLEOTIDE SEQUENCE</scope>
    <source>
        <strain evidence="6">WLY-B-L2</strain>
    </source>
</reference>
<keyword evidence="7" id="KW-1185">Reference proteome</keyword>
<feature type="domain" description="RCK C-terminal" evidence="5">
    <location>
        <begin position="124"/>
        <end position="209"/>
    </location>
</feature>
<accession>A0ABS8N8G4</accession>
<dbReference type="InterPro" id="IPR006037">
    <property type="entry name" value="RCK_C"/>
</dbReference>
<keyword evidence="3" id="KW-0804">Transcription</keyword>
<dbReference type="InterPro" id="IPR036388">
    <property type="entry name" value="WH-like_DNA-bd_sf"/>
</dbReference>
<dbReference type="Pfam" id="PF00392">
    <property type="entry name" value="GntR"/>
    <property type="match status" value="1"/>
</dbReference>
<comment type="caution">
    <text evidence="6">The sequence shown here is derived from an EMBL/GenBank/DDBJ whole genome shotgun (WGS) entry which is preliminary data.</text>
</comment>
<dbReference type="SMART" id="SM00345">
    <property type="entry name" value="HTH_GNTR"/>
    <property type="match status" value="1"/>
</dbReference>
<evidence type="ECO:0000256" key="1">
    <source>
        <dbReference type="ARBA" id="ARBA00023015"/>
    </source>
</evidence>
<protein>
    <submittedName>
        <fullName evidence="6">GntR family transcriptional regulator</fullName>
    </submittedName>
</protein>
<evidence type="ECO:0000256" key="2">
    <source>
        <dbReference type="ARBA" id="ARBA00023125"/>
    </source>
</evidence>
<dbReference type="SUPFAM" id="SSF46785">
    <property type="entry name" value="Winged helix' DNA-binding domain"/>
    <property type="match status" value="1"/>
</dbReference>
<evidence type="ECO:0000313" key="6">
    <source>
        <dbReference type="EMBL" id="MCC9296083.1"/>
    </source>
</evidence>
<evidence type="ECO:0000313" key="7">
    <source>
        <dbReference type="Proteomes" id="UP001165422"/>
    </source>
</evidence>
<proteinExistence type="predicted"/>
<evidence type="ECO:0000256" key="3">
    <source>
        <dbReference type="ARBA" id="ARBA00023163"/>
    </source>
</evidence>
<dbReference type="PANTHER" id="PTHR30445:SF8">
    <property type="entry name" value="K(+)_H(+) ANTIPORTER SUBUNIT KHTT"/>
    <property type="match status" value="1"/>
</dbReference>
<organism evidence="6 7">
    <name type="scientific">Clostridium aromativorans</name>
    <dbReference type="NCBI Taxonomy" id="2836848"/>
    <lineage>
        <taxon>Bacteria</taxon>
        <taxon>Bacillati</taxon>
        <taxon>Bacillota</taxon>
        <taxon>Clostridia</taxon>
        <taxon>Eubacteriales</taxon>
        <taxon>Clostridiaceae</taxon>
        <taxon>Clostridium</taxon>
    </lineage>
</organism>
<dbReference type="PROSITE" id="PS51202">
    <property type="entry name" value="RCK_C"/>
    <property type="match status" value="1"/>
</dbReference>
<dbReference type="Gene3D" id="3.30.70.1450">
    <property type="entry name" value="Regulator of K+ conductance, C-terminal domain"/>
    <property type="match status" value="1"/>
</dbReference>
<dbReference type="Proteomes" id="UP001165422">
    <property type="component" value="Unassembled WGS sequence"/>
</dbReference>
<evidence type="ECO:0000259" key="4">
    <source>
        <dbReference type="PROSITE" id="PS50949"/>
    </source>
</evidence>
<dbReference type="PROSITE" id="PS50949">
    <property type="entry name" value="HTH_GNTR"/>
    <property type="match status" value="1"/>
</dbReference>
<dbReference type="Gene3D" id="1.10.10.10">
    <property type="entry name" value="Winged helix-like DNA-binding domain superfamily/Winged helix DNA-binding domain"/>
    <property type="match status" value="1"/>
</dbReference>
<dbReference type="InterPro" id="IPR036390">
    <property type="entry name" value="WH_DNA-bd_sf"/>
</dbReference>
<dbReference type="PANTHER" id="PTHR30445">
    <property type="entry name" value="K(+)_H(+) ANTIPORTER SUBUNIT KHTT"/>
    <property type="match status" value="1"/>
</dbReference>
<keyword evidence="1" id="KW-0805">Transcription regulation</keyword>
<name>A0ABS8N8G4_9CLOT</name>
<dbReference type="EMBL" id="JAJJPB010000023">
    <property type="protein sequence ID" value="MCC9296083.1"/>
    <property type="molecule type" value="Genomic_DNA"/>
</dbReference>
<dbReference type="Pfam" id="PF02080">
    <property type="entry name" value="TrkA_C"/>
    <property type="match status" value="1"/>
</dbReference>
<dbReference type="InterPro" id="IPR000524">
    <property type="entry name" value="Tscrpt_reg_HTH_GntR"/>
</dbReference>
<gene>
    <name evidence="6" type="ORF">LN736_14580</name>
</gene>
<dbReference type="SUPFAM" id="SSF116726">
    <property type="entry name" value="TrkA C-terminal domain-like"/>
    <property type="match status" value="1"/>
</dbReference>
<dbReference type="InterPro" id="IPR036721">
    <property type="entry name" value="RCK_C_sf"/>
</dbReference>
<feature type="domain" description="HTH gntR-type" evidence="4">
    <location>
        <begin position="10"/>
        <end position="78"/>
    </location>
</feature>
<dbReference type="RefSeq" id="WP_150356658.1">
    <property type="nucleotide sequence ID" value="NZ_JAJJPB010000023.1"/>
</dbReference>
<sequence>MSVESECVVKPIYQKIAIDIANRIIIGDFSVGDKLHGRSSLSSHYNVSPETIRRAIILLNDMDIVEVIKGSGIIIKSVDNCLKFIEKFRDIDFLNLSKKEILDLFVEKSKLEKKIKEKIDEFTDYSNRFINSNPFIPFEFKVYKGLKVIGKTISESKFWQNTSATIIGIRRGKNLIISPGPCAVFQEGDILLAIGEESSYYKIKKFLYGDK</sequence>
<evidence type="ECO:0000259" key="5">
    <source>
        <dbReference type="PROSITE" id="PS51202"/>
    </source>
</evidence>
<dbReference type="CDD" id="cd07377">
    <property type="entry name" value="WHTH_GntR"/>
    <property type="match status" value="1"/>
</dbReference>
<dbReference type="InterPro" id="IPR050144">
    <property type="entry name" value="AAE_transporter"/>
</dbReference>